<protein>
    <submittedName>
        <fullName evidence="7">Putative alpha-1,2-mannosidase</fullName>
    </submittedName>
</protein>
<dbReference type="AlphaFoldDB" id="A0A173MDZ1"/>
<evidence type="ECO:0000259" key="6">
    <source>
        <dbReference type="Pfam" id="PF17678"/>
    </source>
</evidence>
<dbReference type="GO" id="GO:0000224">
    <property type="term" value="F:peptide-N4-(N-acetyl-beta-glucosaminyl)asparagine amidase activity"/>
    <property type="evidence" value="ECO:0007669"/>
    <property type="project" value="TreeGrafter"/>
</dbReference>
<dbReference type="InterPro" id="IPR012939">
    <property type="entry name" value="Glyco_hydro_92"/>
</dbReference>
<dbReference type="KEGG" id="fln:FLA_1816"/>
<proteinExistence type="predicted"/>
<keyword evidence="3" id="KW-0106">Calcium</keyword>
<dbReference type="SUPFAM" id="SSF48208">
    <property type="entry name" value="Six-hairpin glycosidases"/>
    <property type="match status" value="1"/>
</dbReference>
<keyword evidence="8" id="KW-1185">Reference proteome</keyword>
<dbReference type="Gene3D" id="3.30.2080.10">
    <property type="entry name" value="GH92 mannosidase domain"/>
    <property type="match status" value="1"/>
</dbReference>
<dbReference type="Gene3D" id="2.70.98.10">
    <property type="match status" value="1"/>
</dbReference>
<name>A0A173MDZ1_9BACT</name>
<accession>A0A173MDZ1</accession>
<dbReference type="Gene3D" id="1.20.1050.60">
    <property type="entry name" value="alpha-1,2-mannosidase"/>
    <property type="match status" value="1"/>
</dbReference>
<dbReference type="InterPro" id="IPR008928">
    <property type="entry name" value="6-hairpin_glycosidase_sf"/>
</dbReference>
<dbReference type="InterPro" id="IPR041371">
    <property type="entry name" value="GH92_N"/>
</dbReference>
<dbReference type="Proteomes" id="UP000186917">
    <property type="component" value="Unassembled WGS sequence"/>
</dbReference>
<dbReference type="InterPro" id="IPR014718">
    <property type="entry name" value="GH-type_carb-bd"/>
</dbReference>
<evidence type="ECO:0000256" key="3">
    <source>
        <dbReference type="ARBA" id="ARBA00022837"/>
    </source>
</evidence>
<dbReference type="STRING" id="477680.SAMN05421788_10855"/>
<feature type="chain" id="PRO_5030022819" evidence="4">
    <location>
        <begin position="23"/>
        <end position="692"/>
    </location>
</feature>
<evidence type="ECO:0000256" key="1">
    <source>
        <dbReference type="ARBA" id="ARBA00001913"/>
    </source>
</evidence>
<dbReference type="GO" id="GO:0005975">
    <property type="term" value="P:carbohydrate metabolic process"/>
    <property type="evidence" value="ECO:0007669"/>
    <property type="project" value="InterPro"/>
</dbReference>
<organism evidence="7 8">
    <name type="scientific">Filimonas lacunae</name>
    <dbReference type="NCBI Taxonomy" id="477680"/>
    <lineage>
        <taxon>Bacteria</taxon>
        <taxon>Pseudomonadati</taxon>
        <taxon>Bacteroidota</taxon>
        <taxon>Chitinophagia</taxon>
        <taxon>Chitinophagales</taxon>
        <taxon>Chitinophagaceae</taxon>
        <taxon>Filimonas</taxon>
    </lineage>
</organism>
<evidence type="ECO:0000256" key="2">
    <source>
        <dbReference type="ARBA" id="ARBA00011245"/>
    </source>
</evidence>
<dbReference type="Pfam" id="PF07971">
    <property type="entry name" value="Glyco_hydro_92"/>
    <property type="match status" value="1"/>
</dbReference>
<dbReference type="GO" id="GO:0006516">
    <property type="term" value="P:glycoprotein catabolic process"/>
    <property type="evidence" value="ECO:0007669"/>
    <property type="project" value="TreeGrafter"/>
</dbReference>
<dbReference type="PANTHER" id="PTHR12143:SF39">
    <property type="entry name" value="SECRETED PROTEIN"/>
    <property type="match status" value="1"/>
</dbReference>
<dbReference type="RefSeq" id="WP_076381093.1">
    <property type="nucleotide sequence ID" value="NZ_AP017422.1"/>
</dbReference>
<comment type="cofactor">
    <cofactor evidence="1">
        <name>Ca(2+)</name>
        <dbReference type="ChEBI" id="CHEBI:29108"/>
    </cofactor>
</comment>
<dbReference type="InterPro" id="IPR050883">
    <property type="entry name" value="PNGase"/>
</dbReference>
<reference evidence="8" key="1">
    <citation type="submission" date="2017-01" db="EMBL/GenBank/DDBJ databases">
        <authorList>
            <person name="Varghese N."/>
            <person name="Submissions S."/>
        </authorList>
    </citation>
    <scope>NUCLEOTIDE SEQUENCE [LARGE SCALE GENOMIC DNA]</scope>
    <source>
        <strain evidence="8">DSM 21054</strain>
    </source>
</reference>
<keyword evidence="4" id="KW-0732">Signal</keyword>
<sequence>MKKYWYLLALLPSGLLAQSKTAKPVSAAPASLVNVFLGSSGDHGQLSPAASYPFSMMSIGPQTYPNTHTGYEHNAVQFLGFTHNRMEGVGCMGSGGNLLVKPFLGKQPADDKLVKAKEQASPGYYSVAFANKVQAEFTVQQKQGRHHYRFPAGDKGLVFNLAHHLANRFVAETHTIEGNALQGWIETGTTCNAGIYRVYYYLVADKSLTWKEGDNHTLTAMVSPEVTELNISVGFSSVNTDYAKAAITSESFAQCQQASVKEWNKVLGRIQVTGDNEKEALFYSLLYRTVQSPYNISEPDGTYRGNDGSLQRSTDTMYNGWAIWDNYRTQLPLLSLTYPEKYRGMINSIAGLYQYGKQDYATDHEPSNTVRTEHAVVVLLDACRKGYPVAWEGIIDSLIREVDSLDYSHPDKALESSYDTWALSQILALQHKTELSEKYKQKALQYRDYWTREFKDLTRNDVDRMQARGMYQGTIWQYRWFVPFDVKGLQSLMGGEDAYIAQLDRFFENDYYNHANEPDIQAPYMYNASAQPWKSQYYIHKYAADTVVQYYFNDNSRGIDPFVDRIYKNVPNTYIRTMDDDAGAMSAWYVLAASGLSPACVGWPVYYLSVPLFPTVTLGLPGNKAFAVQVKNFAAGNKYIQAIEWNGKAIHRNWLTQDEIMAGGKLVITASDKPDTGVITDKWISTIDAAGK</sequence>
<feature type="signal peptide" evidence="4">
    <location>
        <begin position="1"/>
        <end position="22"/>
    </location>
</feature>
<evidence type="ECO:0000313" key="7">
    <source>
        <dbReference type="EMBL" id="SIT28564.1"/>
    </source>
</evidence>
<evidence type="ECO:0000259" key="5">
    <source>
        <dbReference type="Pfam" id="PF07971"/>
    </source>
</evidence>
<dbReference type="GO" id="GO:0030246">
    <property type="term" value="F:carbohydrate binding"/>
    <property type="evidence" value="ECO:0007669"/>
    <property type="project" value="InterPro"/>
</dbReference>
<gene>
    <name evidence="7" type="ORF">SAMN05421788_10855</name>
</gene>
<evidence type="ECO:0000313" key="8">
    <source>
        <dbReference type="Proteomes" id="UP000186917"/>
    </source>
</evidence>
<dbReference type="PANTHER" id="PTHR12143">
    <property type="entry name" value="PEPTIDE N-GLYCANASE PNGASE -RELATED"/>
    <property type="match status" value="1"/>
</dbReference>
<dbReference type="OrthoDB" id="9804511at2"/>
<dbReference type="EMBL" id="FTOR01000008">
    <property type="protein sequence ID" value="SIT28564.1"/>
    <property type="molecule type" value="Genomic_DNA"/>
</dbReference>
<evidence type="ECO:0000256" key="4">
    <source>
        <dbReference type="SAM" id="SignalP"/>
    </source>
</evidence>
<feature type="domain" description="Glycosyl hydrolase family 92 N-terminal" evidence="6">
    <location>
        <begin position="32"/>
        <end position="212"/>
    </location>
</feature>
<dbReference type="GO" id="GO:0005829">
    <property type="term" value="C:cytosol"/>
    <property type="evidence" value="ECO:0007669"/>
    <property type="project" value="TreeGrafter"/>
</dbReference>
<comment type="subunit">
    <text evidence="2">Monomer.</text>
</comment>
<dbReference type="Pfam" id="PF17678">
    <property type="entry name" value="Glyco_hydro_92N"/>
    <property type="match status" value="1"/>
</dbReference>
<feature type="domain" description="Glycosyl hydrolase family 92" evidence="5">
    <location>
        <begin position="244"/>
        <end position="669"/>
    </location>
</feature>
<dbReference type="Gene3D" id="1.20.1610.10">
    <property type="entry name" value="alpha-1,2-mannosidases domains"/>
    <property type="match status" value="1"/>
</dbReference>